<dbReference type="HOGENOM" id="CLU_001485_2_9_1"/>
<feature type="domain" description="Kinesin motor" evidence="8">
    <location>
        <begin position="8"/>
        <end position="184"/>
    </location>
</feature>
<dbReference type="OrthoDB" id="3176171at2759"/>
<dbReference type="InterPro" id="IPR001752">
    <property type="entry name" value="Kinesin_motor_dom"/>
</dbReference>
<evidence type="ECO:0000313" key="10">
    <source>
        <dbReference type="Proteomes" id="UP000008744"/>
    </source>
</evidence>
<evidence type="ECO:0000256" key="1">
    <source>
        <dbReference type="ARBA" id="ARBA00004245"/>
    </source>
</evidence>
<dbReference type="EMBL" id="CH696986">
    <property type="protein sequence ID" value="EDW39564.1"/>
    <property type="molecule type" value="Genomic_DNA"/>
</dbReference>
<keyword evidence="10" id="KW-1185">Reference proteome</keyword>
<dbReference type="GO" id="GO:0007052">
    <property type="term" value="P:mitotic spindle organization"/>
    <property type="evidence" value="ECO:0007669"/>
    <property type="project" value="TreeGrafter"/>
</dbReference>
<dbReference type="InterPro" id="IPR027417">
    <property type="entry name" value="P-loop_NTPase"/>
</dbReference>
<dbReference type="PANTHER" id="PTHR47969">
    <property type="entry name" value="CHROMOSOME-ASSOCIATED KINESIN KIF4A-RELATED"/>
    <property type="match status" value="1"/>
</dbReference>
<dbReference type="SUPFAM" id="SSF52540">
    <property type="entry name" value="P-loop containing nucleoside triphosphate hydrolases"/>
    <property type="match status" value="1"/>
</dbReference>
<dbReference type="PROSITE" id="PS50067">
    <property type="entry name" value="KINESIN_MOTOR_2"/>
    <property type="match status" value="1"/>
</dbReference>
<reference evidence="9 10" key="1">
    <citation type="journal article" date="2007" name="Nature">
        <title>Evolution of genes and genomes on the Drosophila phylogeny.</title>
        <authorList>
            <consortium name="Drosophila 12 Genomes Consortium"/>
            <person name="Clark A.G."/>
            <person name="Eisen M.B."/>
            <person name="Smith D.R."/>
            <person name="Bergman C.M."/>
            <person name="Oliver B."/>
            <person name="Markow T.A."/>
            <person name="Kaufman T.C."/>
            <person name="Kellis M."/>
            <person name="Gelbart W."/>
            <person name="Iyer V.N."/>
            <person name="Pollard D.A."/>
            <person name="Sackton T.B."/>
            <person name="Larracuente A.M."/>
            <person name="Singh N.D."/>
            <person name="Abad J.P."/>
            <person name="Abt D.N."/>
            <person name="Adryan B."/>
            <person name="Aguade M."/>
            <person name="Akashi H."/>
            <person name="Anderson W.W."/>
            <person name="Aquadro C.F."/>
            <person name="Ardell D.H."/>
            <person name="Arguello R."/>
            <person name="Artieri C.G."/>
            <person name="Barbash D.A."/>
            <person name="Barker D."/>
            <person name="Barsanti P."/>
            <person name="Batterham P."/>
            <person name="Batzoglou S."/>
            <person name="Begun D."/>
            <person name="Bhutkar A."/>
            <person name="Blanco E."/>
            <person name="Bosak S.A."/>
            <person name="Bradley R.K."/>
            <person name="Brand A.D."/>
            <person name="Brent M.R."/>
            <person name="Brooks A.N."/>
            <person name="Brown R.H."/>
            <person name="Butlin R.K."/>
            <person name="Caggese C."/>
            <person name="Calvi B.R."/>
            <person name="Bernardo de Carvalho A."/>
            <person name="Caspi A."/>
            <person name="Castrezana S."/>
            <person name="Celniker S.E."/>
            <person name="Chang J.L."/>
            <person name="Chapple C."/>
            <person name="Chatterji S."/>
            <person name="Chinwalla A."/>
            <person name="Civetta A."/>
            <person name="Clifton S.W."/>
            <person name="Comeron J.M."/>
            <person name="Costello J.C."/>
            <person name="Coyne J.A."/>
            <person name="Daub J."/>
            <person name="David R.G."/>
            <person name="Delcher A.L."/>
            <person name="Delehaunty K."/>
            <person name="Do C.B."/>
            <person name="Ebling H."/>
            <person name="Edwards K."/>
            <person name="Eickbush T."/>
            <person name="Evans J.D."/>
            <person name="Filipski A."/>
            <person name="Findeiss S."/>
            <person name="Freyhult E."/>
            <person name="Fulton L."/>
            <person name="Fulton R."/>
            <person name="Garcia A.C."/>
            <person name="Gardiner A."/>
            <person name="Garfield D.A."/>
            <person name="Garvin B.E."/>
            <person name="Gibson G."/>
            <person name="Gilbert D."/>
            <person name="Gnerre S."/>
            <person name="Godfrey J."/>
            <person name="Good R."/>
            <person name="Gotea V."/>
            <person name="Gravely B."/>
            <person name="Greenberg A.J."/>
            <person name="Griffiths-Jones S."/>
            <person name="Gross S."/>
            <person name="Guigo R."/>
            <person name="Gustafson E.A."/>
            <person name="Haerty W."/>
            <person name="Hahn M.W."/>
            <person name="Halligan D.L."/>
            <person name="Halpern A.L."/>
            <person name="Halter G.M."/>
            <person name="Han M.V."/>
            <person name="Heger A."/>
            <person name="Hillier L."/>
            <person name="Hinrichs A.S."/>
            <person name="Holmes I."/>
            <person name="Hoskins R.A."/>
            <person name="Hubisz M.J."/>
            <person name="Hultmark D."/>
            <person name="Huntley M.A."/>
            <person name="Jaffe D.B."/>
            <person name="Jagadeeshan S."/>
            <person name="Jeck W.R."/>
            <person name="Johnson J."/>
            <person name="Jones C.D."/>
            <person name="Jordan W.C."/>
            <person name="Karpen G.H."/>
            <person name="Kataoka E."/>
            <person name="Keightley P.D."/>
            <person name="Kheradpour P."/>
            <person name="Kirkness E.F."/>
            <person name="Koerich L.B."/>
            <person name="Kristiansen K."/>
            <person name="Kudrna D."/>
            <person name="Kulathinal R.J."/>
            <person name="Kumar S."/>
            <person name="Kwok R."/>
            <person name="Lander E."/>
            <person name="Langley C.H."/>
            <person name="Lapoint R."/>
            <person name="Lazzaro B.P."/>
            <person name="Lee S.J."/>
            <person name="Levesque L."/>
            <person name="Li R."/>
            <person name="Lin C.F."/>
            <person name="Lin M.F."/>
            <person name="Lindblad-Toh K."/>
            <person name="Llopart A."/>
            <person name="Long M."/>
            <person name="Low L."/>
            <person name="Lozovsky E."/>
            <person name="Lu J."/>
            <person name="Luo M."/>
            <person name="Machado C.A."/>
            <person name="Makalowski W."/>
            <person name="Marzo M."/>
            <person name="Matsuda M."/>
            <person name="Matzkin L."/>
            <person name="McAllister B."/>
            <person name="McBride C.S."/>
            <person name="McKernan B."/>
            <person name="McKernan K."/>
            <person name="Mendez-Lago M."/>
            <person name="Minx P."/>
            <person name="Mollenhauer M.U."/>
            <person name="Montooth K."/>
            <person name="Mount S.M."/>
            <person name="Mu X."/>
            <person name="Myers E."/>
            <person name="Negre B."/>
            <person name="Newfeld S."/>
            <person name="Nielsen R."/>
            <person name="Noor M.A."/>
            <person name="O'Grady P."/>
            <person name="Pachter L."/>
            <person name="Papaceit M."/>
            <person name="Parisi M.J."/>
            <person name="Parisi M."/>
            <person name="Parts L."/>
            <person name="Pedersen J.S."/>
            <person name="Pesole G."/>
            <person name="Phillippy A.M."/>
            <person name="Ponting C.P."/>
            <person name="Pop M."/>
            <person name="Porcelli D."/>
            <person name="Powell J.R."/>
            <person name="Prohaska S."/>
            <person name="Pruitt K."/>
            <person name="Puig M."/>
            <person name="Quesneville H."/>
            <person name="Ram K.R."/>
            <person name="Rand D."/>
            <person name="Rasmussen M.D."/>
            <person name="Reed L.K."/>
            <person name="Reenan R."/>
            <person name="Reily A."/>
            <person name="Remington K.A."/>
            <person name="Rieger T.T."/>
            <person name="Ritchie M.G."/>
            <person name="Robin C."/>
            <person name="Rogers Y.H."/>
            <person name="Rohde C."/>
            <person name="Rozas J."/>
            <person name="Rubenfield M.J."/>
            <person name="Ruiz A."/>
            <person name="Russo S."/>
            <person name="Salzberg S.L."/>
            <person name="Sanchez-Gracia A."/>
            <person name="Saranga D.J."/>
            <person name="Sato H."/>
            <person name="Schaeffer S.W."/>
            <person name="Schatz M.C."/>
            <person name="Schlenke T."/>
            <person name="Schwartz R."/>
            <person name="Segarra C."/>
            <person name="Singh R.S."/>
            <person name="Sirot L."/>
            <person name="Sirota M."/>
            <person name="Sisneros N.B."/>
            <person name="Smith C.D."/>
            <person name="Smith T.F."/>
            <person name="Spieth J."/>
            <person name="Stage D.E."/>
            <person name="Stark A."/>
            <person name="Stephan W."/>
            <person name="Strausberg R.L."/>
            <person name="Strempel S."/>
            <person name="Sturgill D."/>
            <person name="Sutton G."/>
            <person name="Sutton G.G."/>
            <person name="Tao W."/>
            <person name="Teichmann S."/>
            <person name="Tobari Y.N."/>
            <person name="Tomimura Y."/>
            <person name="Tsolas J.M."/>
            <person name="Valente V.L."/>
            <person name="Venter E."/>
            <person name="Venter J.C."/>
            <person name="Vicario S."/>
            <person name="Vieira F.G."/>
            <person name="Vilella A.J."/>
            <person name="Villasante A."/>
            <person name="Walenz B."/>
            <person name="Wang J."/>
            <person name="Wasserman M."/>
            <person name="Watts T."/>
            <person name="Wilson D."/>
            <person name="Wilson R.K."/>
            <person name="Wing R.A."/>
            <person name="Wolfner M.F."/>
            <person name="Wong A."/>
            <person name="Wong G.K."/>
            <person name="Wu C.I."/>
            <person name="Wu G."/>
            <person name="Yamamoto D."/>
            <person name="Yang H.P."/>
            <person name="Yang S.P."/>
            <person name="Yorke J.A."/>
            <person name="Yoshida K."/>
            <person name="Zdobnov E."/>
            <person name="Zhang P."/>
            <person name="Zhang Y."/>
            <person name="Zimin A.V."/>
            <person name="Baldwin J."/>
            <person name="Abdouelleil A."/>
            <person name="Abdulkadir J."/>
            <person name="Abebe A."/>
            <person name="Abera B."/>
            <person name="Abreu J."/>
            <person name="Acer S.C."/>
            <person name="Aftuck L."/>
            <person name="Alexander A."/>
            <person name="An P."/>
            <person name="Anderson E."/>
            <person name="Anderson S."/>
            <person name="Arachi H."/>
            <person name="Azer M."/>
            <person name="Bachantsang P."/>
            <person name="Barry A."/>
            <person name="Bayul T."/>
            <person name="Berlin A."/>
            <person name="Bessette D."/>
            <person name="Bloom T."/>
            <person name="Blye J."/>
            <person name="Boguslavskiy L."/>
            <person name="Bonnet C."/>
            <person name="Boukhgalter B."/>
            <person name="Bourzgui I."/>
            <person name="Brown A."/>
            <person name="Cahill P."/>
            <person name="Channer S."/>
            <person name="Cheshatsang Y."/>
            <person name="Chuda L."/>
            <person name="Citroen M."/>
            <person name="Collymore A."/>
            <person name="Cooke P."/>
            <person name="Costello M."/>
            <person name="D'Aco K."/>
            <person name="Daza R."/>
            <person name="De Haan G."/>
            <person name="DeGray S."/>
            <person name="DeMaso C."/>
            <person name="Dhargay N."/>
            <person name="Dooley K."/>
            <person name="Dooley E."/>
            <person name="Doricent M."/>
            <person name="Dorje P."/>
            <person name="Dorjee K."/>
            <person name="Dupes A."/>
            <person name="Elong R."/>
            <person name="Falk J."/>
            <person name="Farina A."/>
            <person name="Faro S."/>
            <person name="Ferguson D."/>
            <person name="Fisher S."/>
            <person name="Foley C.D."/>
            <person name="Franke A."/>
            <person name="Friedrich D."/>
            <person name="Gadbois L."/>
            <person name="Gearin G."/>
            <person name="Gearin C.R."/>
            <person name="Giannoukos G."/>
            <person name="Goode T."/>
            <person name="Graham J."/>
            <person name="Grandbois E."/>
            <person name="Grewal S."/>
            <person name="Gyaltsen K."/>
            <person name="Hafez N."/>
            <person name="Hagos B."/>
            <person name="Hall J."/>
            <person name="Henson C."/>
            <person name="Hollinger A."/>
            <person name="Honan T."/>
            <person name="Huard M.D."/>
            <person name="Hughes L."/>
            <person name="Hurhula B."/>
            <person name="Husby M.E."/>
            <person name="Kamat A."/>
            <person name="Kanga B."/>
            <person name="Kashin S."/>
            <person name="Khazanovich D."/>
            <person name="Kisner P."/>
            <person name="Lance K."/>
            <person name="Lara M."/>
            <person name="Lee W."/>
            <person name="Lennon N."/>
            <person name="Letendre F."/>
            <person name="LeVine R."/>
            <person name="Lipovsky A."/>
            <person name="Liu X."/>
            <person name="Liu J."/>
            <person name="Liu S."/>
            <person name="Lokyitsang T."/>
            <person name="Lokyitsang Y."/>
            <person name="Lubonja R."/>
            <person name="Lui A."/>
            <person name="MacDonald P."/>
            <person name="Magnisalis V."/>
            <person name="Maru K."/>
            <person name="Matthews C."/>
            <person name="McCusker W."/>
            <person name="McDonough S."/>
            <person name="Mehta T."/>
            <person name="Meldrim J."/>
            <person name="Meneus L."/>
            <person name="Mihai O."/>
            <person name="Mihalev A."/>
            <person name="Mihova T."/>
            <person name="Mittelman R."/>
            <person name="Mlenga V."/>
            <person name="Montmayeur A."/>
            <person name="Mulrain L."/>
            <person name="Navidi A."/>
            <person name="Naylor J."/>
            <person name="Negash T."/>
            <person name="Nguyen T."/>
            <person name="Nguyen N."/>
            <person name="Nicol R."/>
            <person name="Norbu C."/>
            <person name="Norbu N."/>
            <person name="Novod N."/>
            <person name="O'Neill B."/>
            <person name="Osman S."/>
            <person name="Markiewicz E."/>
            <person name="Oyono O.L."/>
            <person name="Patti C."/>
            <person name="Phunkhang P."/>
            <person name="Pierre F."/>
            <person name="Priest M."/>
            <person name="Raghuraman S."/>
            <person name="Rege F."/>
            <person name="Reyes R."/>
            <person name="Rise C."/>
            <person name="Rogov P."/>
            <person name="Ross K."/>
            <person name="Ryan E."/>
            <person name="Settipalli S."/>
            <person name="Shea T."/>
            <person name="Sherpa N."/>
            <person name="Shi L."/>
            <person name="Shih D."/>
            <person name="Sparrow T."/>
            <person name="Spaulding J."/>
            <person name="Stalker J."/>
            <person name="Stange-Thomann N."/>
            <person name="Stavropoulos S."/>
            <person name="Stone C."/>
            <person name="Strader C."/>
            <person name="Tesfaye S."/>
            <person name="Thomson T."/>
            <person name="Thoulutsang Y."/>
            <person name="Thoulutsang D."/>
            <person name="Topham K."/>
            <person name="Topping I."/>
            <person name="Tsamla T."/>
            <person name="Vassiliev H."/>
            <person name="Vo A."/>
            <person name="Wangchuk T."/>
            <person name="Wangdi T."/>
            <person name="Weiand M."/>
            <person name="Wilkinson J."/>
            <person name="Wilson A."/>
            <person name="Yadav S."/>
            <person name="Young G."/>
            <person name="Yu Q."/>
            <person name="Zembek L."/>
            <person name="Zhong D."/>
            <person name="Zimmer A."/>
            <person name="Zwirko Z."/>
            <person name="Jaffe D.B."/>
            <person name="Alvarez P."/>
            <person name="Brockman W."/>
            <person name="Butler J."/>
            <person name="Chin C."/>
            <person name="Gnerre S."/>
            <person name="Grabherr M."/>
            <person name="Kleber M."/>
            <person name="Mauceli E."/>
            <person name="MacCallum I."/>
        </authorList>
    </citation>
    <scope>NUCLEOTIDE SEQUENCE [LARGE SCALE GENOMIC DNA]</scope>
    <source>
        <strain evidence="10">MSH-3 / Tucson 14011-0111.49</strain>
    </source>
</reference>
<keyword evidence="3 7" id="KW-0547">Nucleotide-binding</keyword>
<dbReference type="Proteomes" id="UP000008744">
    <property type="component" value="Unassembled WGS sequence"/>
</dbReference>
<dbReference type="SMART" id="SM00129">
    <property type="entry name" value="KISc"/>
    <property type="match status" value="1"/>
</dbReference>
<dbReference type="PhylomeDB" id="B4IRZ3"/>
<gene>
    <name evidence="9" type="primary">Dper\GL13438</name>
    <name evidence="9" type="ORF">Dper_GL13438</name>
</gene>
<dbReference type="GO" id="GO:0007018">
    <property type="term" value="P:microtubule-based movement"/>
    <property type="evidence" value="ECO:0007669"/>
    <property type="project" value="InterPro"/>
</dbReference>
<organism evidence="10">
    <name type="scientific">Drosophila persimilis</name>
    <name type="common">Fruit fly</name>
    <dbReference type="NCBI Taxonomy" id="7234"/>
    <lineage>
        <taxon>Eukaryota</taxon>
        <taxon>Metazoa</taxon>
        <taxon>Ecdysozoa</taxon>
        <taxon>Arthropoda</taxon>
        <taxon>Hexapoda</taxon>
        <taxon>Insecta</taxon>
        <taxon>Pterygota</taxon>
        <taxon>Neoptera</taxon>
        <taxon>Endopterygota</taxon>
        <taxon>Diptera</taxon>
        <taxon>Brachycera</taxon>
        <taxon>Muscomorpha</taxon>
        <taxon>Ephydroidea</taxon>
        <taxon>Drosophilidae</taxon>
        <taxon>Drosophila</taxon>
        <taxon>Sophophora</taxon>
    </lineage>
</organism>
<evidence type="ECO:0000256" key="6">
    <source>
        <dbReference type="ARBA" id="ARBA00023212"/>
    </source>
</evidence>
<evidence type="ECO:0000259" key="8">
    <source>
        <dbReference type="PROSITE" id="PS50067"/>
    </source>
</evidence>
<dbReference type="GO" id="GO:0005524">
    <property type="term" value="F:ATP binding"/>
    <property type="evidence" value="ECO:0007669"/>
    <property type="project" value="UniProtKB-UniRule"/>
</dbReference>
<proteinExistence type="inferred from homology"/>
<dbReference type="PANTHER" id="PTHR47969:SF15">
    <property type="entry name" value="CHROMOSOME-ASSOCIATED KINESIN KIF4A-RELATED"/>
    <property type="match status" value="1"/>
</dbReference>
<dbReference type="OMA" id="TECISHP"/>
<dbReference type="InterPro" id="IPR036961">
    <property type="entry name" value="Kinesin_motor_dom_sf"/>
</dbReference>
<evidence type="ECO:0000256" key="3">
    <source>
        <dbReference type="ARBA" id="ARBA00022741"/>
    </source>
</evidence>
<evidence type="ECO:0000313" key="9">
    <source>
        <dbReference type="EMBL" id="EDW39564.1"/>
    </source>
</evidence>
<dbReference type="AlphaFoldDB" id="B4IRZ3"/>
<evidence type="ECO:0000256" key="2">
    <source>
        <dbReference type="ARBA" id="ARBA00022490"/>
    </source>
</evidence>
<keyword evidence="4 7" id="KW-0067">ATP-binding</keyword>
<accession>B4IRZ3</accession>
<sequence>MASEDTSTVAVALRVRPLVKSEVESGCRIALERSANGSPQVSINRGECFTYNHVFDSNDTQKDLFEACVQGKLKKLLDGYNVTIIAYGQTGSGKTYTMGTAFNGVLDNDVGVIPRAVDDIFGHIADLNEEYNFKVTCSFVELYQEQFYDLFSSNKPEKVAVELREIQNRIVLPGPHRIRCKILS</sequence>
<dbReference type="GO" id="GO:0005875">
    <property type="term" value="C:microtubule associated complex"/>
    <property type="evidence" value="ECO:0007669"/>
    <property type="project" value="TreeGrafter"/>
</dbReference>
<dbReference type="GO" id="GO:0051231">
    <property type="term" value="P:spindle elongation"/>
    <property type="evidence" value="ECO:0007669"/>
    <property type="project" value="TreeGrafter"/>
</dbReference>
<dbReference type="GO" id="GO:0008017">
    <property type="term" value="F:microtubule binding"/>
    <property type="evidence" value="ECO:0007669"/>
    <property type="project" value="InterPro"/>
</dbReference>
<evidence type="ECO:0000256" key="5">
    <source>
        <dbReference type="ARBA" id="ARBA00023054"/>
    </source>
</evidence>
<keyword evidence="7" id="KW-0505">Motor protein</keyword>
<dbReference type="Gene3D" id="3.40.850.10">
    <property type="entry name" value="Kinesin motor domain"/>
    <property type="match status" value="1"/>
</dbReference>
<dbReference type="InterPro" id="IPR027640">
    <property type="entry name" value="Kinesin-like_fam"/>
</dbReference>
<dbReference type="Pfam" id="PF00225">
    <property type="entry name" value="Kinesin"/>
    <property type="match status" value="1"/>
</dbReference>
<keyword evidence="2" id="KW-0963">Cytoplasm</keyword>
<dbReference type="SMR" id="B4IRZ3"/>
<dbReference type="STRING" id="7234.B4IRZ3"/>
<dbReference type="GO" id="GO:0003777">
    <property type="term" value="F:microtubule motor activity"/>
    <property type="evidence" value="ECO:0007669"/>
    <property type="project" value="InterPro"/>
</dbReference>
<comment type="subcellular location">
    <subcellularLocation>
        <location evidence="1">Cytoplasm</location>
        <location evidence="1">Cytoskeleton</location>
    </subcellularLocation>
</comment>
<comment type="similarity">
    <text evidence="7">Belongs to the TRAFAC class myosin-kinesin ATPase superfamily. Kinesin family.</text>
</comment>
<evidence type="ECO:0000256" key="4">
    <source>
        <dbReference type="ARBA" id="ARBA00022840"/>
    </source>
</evidence>
<protein>
    <submittedName>
        <fullName evidence="9">GL13438</fullName>
    </submittedName>
</protein>
<keyword evidence="5" id="KW-0175">Coiled coil</keyword>
<keyword evidence="6" id="KW-0206">Cytoskeleton</keyword>
<feature type="binding site" evidence="7">
    <location>
        <begin position="88"/>
        <end position="95"/>
    </location>
    <ligand>
        <name>ATP</name>
        <dbReference type="ChEBI" id="CHEBI:30616"/>
    </ligand>
</feature>
<dbReference type="eggNOG" id="KOG0244">
    <property type="taxonomic scope" value="Eukaryota"/>
</dbReference>
<evidence type="ECO:0000256" key="7">
    <source>
        <dbReference type="PROSITE-ProRule" id="PRU00283"/>
    </source>
</evidence>
<name>B4IRZ3_DROPE</name>